<gene>
    <name evidence="1" type="ORF">DK813_05215</name>
</gene>
<dbReference type="EMBL" id="AACEZG010000023">
    <property type="protein sequence ID" value="EAK2905183.1"/>
    <property type="molecule type" value="Genomic_DNA"/>
</dbReference>
<reference evidence="1" key="1">
    <citation type="submission" date="2018-06" db="EMBL/GenBank/DDBJ databases">
        <authorList>
            <consortium name="NARMS: The National Antimicrobial Resistance Monitoring System"/>
        </authorList>
    </citation>
    <scope>NUCLEOTIDE SEQUENCE</scope>
    <source>
        <strain evidence="1">FSIS11809973</strain>
    </source>
</reference>
<name>A0A5T0SBE8_CAMJU</name>
<sequence>THNLELLQKLSEILYREKNEKVSVFNIYENKNKQIKSVKLTQEELISNIENNNEIRD</sequence>
<comment type="caution">
    <text evidence="1">The sequence shown here is derived from an EMBL/GenBank/DDBJ whole genome shotgun (WGS) entry which is preliminary data.</text>
</comment>
<protein>
    <submittedName>
        <fullName evidence="1">ATPase</fullName>
    </submittedName>
</protein>
<proteinExistence type="predicted"/>
<organism evidence="1">
    <name type="scientific">Campylobacter jejuni</name>
    <dbReference type="NCBI Taxonomy" id="197"/>
    <lineage>
        <taxon>Bacteria</taxon>
        <taxon>Pseudomonadati</taxon>
        <taxon>Campylobacterota</taxon>
        <taxon>Epsilonproteobacteria</taxon>
        <taxon>Campylobacterales</taxon>
        <taxon>Campylobacteraceae</taxon>
        <taxon>Campylobacter</taxon>
    </lineage>
</organism>
<evidence type="ECO:0000313" key="1">
    <source>
        <dbReference type="EMBL" id="EAK2905183.1"/>
    </source>
</evidence>
<feature type="non-terminal residue" evidence="1">
    <location>
        <position position="1"/>
    </location>
</feature>
<dbReference type="AlphaFoldDB" id="A0A5T0SBE8"/>
<accession>A0A5T0SBE8</accession>